<sequence length="312" mass="36367">MSIKRFISNQSRNIHHSRNAQTQNKQDISVNSKIPSEGKQNRYHLYMSYACPFAHRAMLVRSLKGLDKVISASALWVDNESRYIFSGNPDEGSIDPYNKKKTLMDVYKMNKFKSKATVPALFDINSNRIINNKSAEIMRMFNSSFNEFAEYPNHDFYPCNLRKTIDSTSEWIHRDINKGVYSVGAAIRQIIYDKQVGKVFEALDKAEEILSKQRYMCGDILTEADLKLFPSLIRFDSIYYTLFYCNKKMLREYEHLSGYMREIYQIPGVESTVSTEHIKAIYMKYRKDNNPRRIIPIGPTVDLHSPHGRDHI</sequence>
<feature type="binding site" evidence="2">
    <location>
        <begin position="115"/>
        <end position="118"/>
    </location>
    <ligand>
        <name>glutathione</name>
        <dbReference type="ChEBI" id="CHEBI:57925"/>
    </ligand>
</feature>
<dbReference type="PANTHER" id="PTHR32419:SF6">
    <property type="entry name" value="GLUTATHIONE S-TRANSFERASE OMEGA-LIKE 1-RELATED"/>
    <property type="match status" value="1"/>
</dbReference>
<dbReference type="InterPro" id="IPR004045">
    <property type="entry name" value="Glutathione_S-Trfase_N"/>
</dbReference>
<feature type="region of interest" description="Disordered" evidence="4">
    <location>
        <begin position="7"/>
        <end position="35"/>
    </location>
</feature>
<name>A0AAV7JT01_9METZ</name>
<dbReference type="GO" id="GO:0005737">
    <property type="term" value="C:cytoplasm"/>
    <property type="evidence" value="ECO:0007669"/>
    <property type="project" value="TreeGrafter"/>
</dbReference>
<organism evidence="6 7">
    <name type="scientific">Oopsacas minuta</name>
    <dbReference type="NCBI Taxonomy" id="111878"/>
    <lineage>
        <taxon>Eukaryota</taxon>
        <taxon>Metazoa</taxon>
        <taxon>Porifera</taxon>
        <taxon>Hexactinellida</taxon>
        <taxon>Hexasterophora</taxon>
        <taxon>Lyssacinosida</taxon>
        <taxon>Leucopsacidae</taxon>
        <taxon>Oopsacas</taxon>
    </lineage>
</organism>
<gene>
    <name evidence="6" type="ORF">LOD99_4912</name>
</gene>
<evidence type="ECO:0000313" key="7">
    <source>
        <dbReference type="Proteomes" id="UP001165289"/>
    </source>
</evidence>
<dbReference type="SFLD" id="SFLDS00019">
    <property type="entry name" value="Glutathione_Transferase_(cytos"/>
    <property type="match status" value="1"/>
</dbReference>
<dbReference type="InterPro" id="IPR047047">
    <property type="entry name" value="GST_Omega-like_C"/>
</dbReference>
<dbReference type="EMBL" id="JAKMXF010000302">
    <property type="protein sequence ID" value="KAI6651664.1"/>
    <property type="molecule type" value="Genomic_DNA"/>
</dbReference>
<dbReference type="InterPro" id="IPR016639">
    <property type="entry name" value="GST_Omega/GSH"/>
</dbReference>
<feature type="domain" description="GST C-terminal" evidence="5">
    <location>
        <begin position="158"/>
        <end position="291"/>
    </location>
</feature>
<evidence type="ECO:0000256" key="1">
    <source>
        <dbReference type="PIRSR" id="PIRSR015753-1"/>
    </source>
</evidence>
<comment type="caution">
    <text evidence="6">The sequence shown here is derived from an EMBL/GenBank/DDBJ whole genome shotgun (WGS) entry which is preliminary data.</text>
</comment>
<evidence type="ECO:0000256" key="3">
    <source>
        <dbReference type="PIRSR" id="PIRSR015753-3"/>
    </source>
</evidence>
<dbReference type="SUPFAM" id="SSF47616">
    <property type="entry name" value="GST C-terminal domain-like"/>
    <property type="match status" value="1"/>
</dbReference>
<evidence type="ECO:0000313" key="6">
    <source>
        <dbReference type="EMBL" id="KAI6651664.1"/>
    </source>
</evidence>
<keyword evidence="7" id="KW-1185">Reference proteome</keyword>
<protein>
    <submittedName>
        <fullName evidence="6">Glutathione S-transferase family protein isoform 1</fullName>
    </submittedName>
</protein>
<dbReference type="Gene3D" id="3.40.30.10">
    <property type="entry name" value="Glutaredoxin"/>
    <property type="match status" value="1"/>
</dbReference>
<feature type="active site" description="Nucleophile" evidence="1">
    <location>
        <position position="51"/>
    </location>
</feature>
<feature type="active site" description="Proton donor/acceptor" evidence="1">
    <location>
        <position position="181"/>
    </location>
</feature>
<feature type="site" description="Lowers pKa of active site Cys" evidence="3">
    <location>
        <position position="239"/>
    </location>
</feature>
<dbReference type="Gene3D" id="1.20.1050.10">
    <property type="match status" value="1"/>
</dbReference>
<dbReference type="GO" id="GO:0004364">
    <property type="term" value="F:glutathione transferase activity"/>
    <property type="evidence" value="ECO:0007669"/>
    <property type="project" value="InterPro"/>
</dbReference>
<dbReference type="PROSITE" id="PS50405">
    <property type="entry name" value="GST_CTER"/>
    <property type="match status" value="1"/>
</dbReference>
<dbReference type="InterPro" id="IPR010987">
    <property type="entry name" value="Glutathione-S-Trfase_C-like"/>
</dbReference>
<evidence type="ECO:0000256" key="4">
    <source>
        <dbReference type="SAM" id="MobiDB-lite"/>
    </source>
</evidence>
<dbReference type="AlphaFoldDB" id="A0AAV7JT01"/>
<dbReference type="SFLD" id="SFLDG01148">
    <property type="entry name" value="Xi_(cytGST)"/>
    <property type="match status" value="1"/>
</dbReference>
<dbReference type="Proteomes" id="UP001165289">
    <property type="component" value="Unassembled WGS sequence"/>
</dbReference>
<evidence type="ECO:0000259" key="5">
    <source>
        <dbReference type="PROSITE" id="PS50405"/>
    </source>
</evidence>
<dbReference type="InterPro" id="IPR036249">
    <property type="entry name" value="Thioredoxin-like_sf"/>
</dbReference>
<dbReference type="Pfam" id="PF13409">
    <property type="entry name" value="GST_N_2"/>
    <property type="match status" value="1"/>
</dbReference>
<dbReference type="CDD" id="cd03190">
    <property type="entry name" value="GST_C_Omega_like"/>
    <property type="match status" value="1"/>
</dbReference>
<proteinExistence type="predicted"/>
<dbReference type="InterPro" id="IPR040079">
    <property type="entry name" value="Glutathione_S-Trfase"/>
</dbReference>
<dbReference type="Pfam" id="PF13410">
    <property type="entry name" value="GST_C_2"/>
    <property type="match status" value="1"/>
</dbReference>
<dbReference type="PANTHER" id="PTHR32419">
    <property type="entry name" value="GLUTATHIONYL-HYDROQUINONE REDUCTASE"/>
    <property type="match status" value="1"/>
</dbReference>
<dbReference type="SUPFAM" id="SSF52833">
    <property type="entry name" value="Thioredoxin-like"/>
    <property type="match status" value="1"/>
</dbReference>
<evidence type="ECO:0000256" key="2">
    <source>
        <dbReference type="PIRSR" id="PIRSR015753-2"/>
    </source>
</evidence>
<dbReference type="SFLD" id="SFLDG01206">
    <property type="entry name" value="Xi.1"/>
    <property type="match status" value="1"/>
</dbReference>
<dbReference type="InterPro" id="IPR036282">
    <property type="entry name" value="Glutathione-S-Trfase_C_sf"/>
</dbReference>
<feature type="site" description="Lowers pKa of active site Cys" evidence="3">
    <location>
        <position position="282"/>
    </location>
</feature>
<dbReference type="PIRSF" id="PIRSF015753">
    <property type="entry name" value="GST"/>
    <property type="match status" value="1"/>
</dbReference>
<accession>A0AAV7JT01</accession>
<feature type="compositionally biased region" description="Polar residues" evidence="4">
    <location>
        <begin position="19"/>
        <end position="34"/>
    </location>
</feature>
<reference evidence="6 7" key="1">
    <citation type="journal article" date="2023" name="BMC Biol.">
        <title>The compact genome of the sponge Oopsacas minuta (Hexactinellida) is lacking key metazoan core genes.</title>
        <authorList>
            <person name="Santini S."/>
            <person name="Schenkelaars Q."/>
            <person name="Jourda C."/>
            <person name="Duchesne M."/>
            <person name="Belahbib H."/>
            <person name="Rocher C."/>
            <person name="Selva M."/>
            <person name="Riesgo A."/>
            <person name="Vervoort M."/>
            <person name="Leys S.P."/>
            <person name="Kodjabachian L."/>
            <person name="Le Bivic A."/>
            <person name="Borchiellini C."/>
            <person name="Claverie J.M."/>
            <person name="Renard E."/>
        </authorList>
    </citation>
    <scope>NUCLEOTIDE SEQUENCE [LARGE SCALE GENOMIC DNA]</scope>
    <source>
        <strain evidence="6">SPO-2</strain>
    </source>
</reference>